<evidence type="ECO:0000313" key="4">
    <source>
        <dbReference type="EMBL" id="CAH0561865.1"/>
    </source>
</evidence>
<dbReference type="InterPro" id="IPR004562">
    <property type="entry name" value="LipoylTrfase_LipoateP_Ligase"/>
</dbReference>
<dbReference type="PANTHER" id="PTHR12561">
    <property type="entry name" value="LIPOATE-PROTEIN LIGASE"/>
    <property type="match status" value="1"/>
</dbReference>
<comment type="similarity">
    <text evidence="2">Belongs to the LplA family.</text>
</comment>
<evidence type="ECO:0000313" key="5">
    <source>
        <dbReference type="Proteomes" id="UP001154078"/>
    </source>
</evidence>
<dbReference type="AlphaFoldDB" id="A0A9P0FL87"/>
<dbReference type="PROSITE" id="PS51733">
    <property type="entry name" value="BPL_LPL_CATALYTIC"/>
    <property type="match status" value="1"/>
</dbReference>
<dbReference type="OrthoDB" id="201621at2759"/>
<evidence type="ECO:0000256" key="2">
    <source>
        <dbReference type="ARBA" id="ARBA00008242"/>
    </source>
</evidence>
<dbReference type="Pfam" id="PF21948">
    <property type="entry name" value="LplA-B_cat"/>
    <property type="match status" value="1"/>
</dbReference>
<evidence type="ECO:0000256" key="1">
    <source>
        <dbReference type="ARBA" id="ARBA00005085"/>
    </source>
</evidence>
<dbReference type="CDD" id="cd16443">
    <property type="entry name" value="LplA"/>
    <property type="match status" value="1"/>
</dbReference>
<proteinExistence type="inferred from homology"/>
<protein>
    <recommendedName>
        <fullName evidence="3">BPL/LPL catalytic domain-containing protein</fullName>
    </recommendedName>
</protein>
<dbReference type="GO" id="GO:0017118">
    <property type="term" value="F:lipoyltransferase activity"/>
    <property type="evidence" value="ECO:0007669"/>
    <property type="project" value="TreeGrafter"/>
</dbReference>
<sequence>MALVHSSIHKLGSIITRVNVRCFSTPVIKQQVKKVDEKNIKKSVFLSQSKDIYTNLALEDWLYKNFDFTNHHVLMLWKNDPCVVIGRHQNPWLEANIPELSHITDNGVKLARRNSGGGTVYHDPGNLNMTFFTAKEQYNRKYNLEVISRSIFREYGLKVEINPREDLVIREFKQVSGTAAKIGRPSAYHHCTLLVNANKVDLSQALHKQDVNIKTNATQSVKSKIMNLCEENPHINVDKLGTAVGWEFMRTTAITLQDGGMELANQQWGFHKVNPTEQWYPGISEIRDQLQGWEWCYGKTPKFTVSRSFAVPDRLTCSGPEDLKITLTVESGLIADVSLYVPPGLSSSGFAGEANVITHLKGQRFEEEVFNNLELSLGGLVNDRDKFVTECLKQVVTSV</sequence>
<organism evidence="4 5">
    <name type="scientific">Brassicogethes aeneus</name>
    <name type="common">Rape pollen beetle</name>
    <name type="synonym">Meligethes aeneus</name>
    <dbReference type="NCBI Taxonomy" id="1431903"/>
    <lineage>
        <taxon>Eukaryota</taxon>
        <taxon>Metazoa</taxon>
        <taxon>Ecdysozoa</taxon>
        <taxon>Arthropoda</taxon>
        <taxon>Hexapoda</taxon>
        <taxon>Insecta</taxon>
        <taxon>Pterygota</taxon>
        <taxon>Neoptera</taxon>
        <taxon>Endopterygota</taxon>
        <taxon>Coleoptera</taxon>
        <taxon>Polyphaga</taxon>
        <taxon>Cucujiformia</taxon>
        <taxon>Nitidulidae</taxon>
        <taxon>Meligethinae</taxon>
        <taxon>Brassicogethes</taxon>
    </lineage>
</organism>
<dbReference type="EMBL" id="OV121139">
    <property type="protein sequence ID" value="CAH0561865.1"/>
    <property type="molecule type" value="Genomic_DNA"/>
</dbReference>
<dbReference type="InterPro" id="IPR045864">
    <property type="entry name" value="aa-tRNA-synth_II/BPL/LPL"/>
</dbReference>
<dbReference type="Gene3D" id="3.30.930.10">
    <property type="entry name" value="Bira Bifunctional Protein, Domain 2"/>
    <property type="match status" value="1"/>
</dbReference>
<evidence type="ECO:0000259" key="3">
    <source>
        <dbReference type="PROSITE" id="PS51733"/>
    </source>
</evidence>
<reference evidence="4" key="1">
    <citation type="submission" date="2021-12" db="EMBL/GenBank/DDBJ databases">
        <authorList>
            <person name="King R."/>
        </authorList>
    </citation>
    <scope>NUCLEOTIDE SEQUENCE</scope>
</reference>
<feature type="domain" description="BPL/LPL catalytic" evidence="3">
    <location>
        <begin position="68"/>
        <end position="256"/>
    </location>
</feature>
<dbReference type="Proteomes" id="UP001154078">
    <property type="component" value="Chromosome 8"/>
</dbReference>
<dbReference type="GO" id="GO:0009249">
    <property type="term" value="P:protein lipoylation"/>
    <property type="evidence" value="ECO:0007669"/>
    <property type="project" value="InterPro"/>
</dbReference>
<comment type="pathway">
    <text evidence="1">Protein modification; protein lipoylation via exogenous pathway; protein N(6)-(lipoyl)lysine from lipoate: step 2/2.</text>
</comment>
<name>A0A9P0FL87_BRAAE</name>
<gene>
    <name evidence="4" type="ORF">MELIAE_LOCUS11160</name>
</gene>
<dbReference type="GO" id="GO:0005739">
    <property type="term" value="C:mitochondrion"/>
    <property type="evidence" value="ECO:0007669"/>
    <property type="project" value="TreeGrafter"/>
</dbReference>
<dbReference type="InterPro" id="IPR004143">
    <property type="entry name" value="BPL_LPL_catalytic"/>
</dbReference>
<dbReference type="SUPFAM" id="SSF55681">
    <property type="entry name" value="Class II aaRS and biotin synthetases"/>
    <property type="match status" value="1"/>
</dbReference>
<keyword evidence="5" id="KW-1185">Reference proteome</keyword>
<dbReference type="FunFam" id="3.30.930.10:FF:000045">
    <property type="entry name" value="lipoyltransferase 1, mitochondrial"/>
    <property type="match status" value="1"/>
</dbReference>
<dbReference type="PANTHER" id="PTHR12561:SF3">
    <property type="entry name" value="LIPOYLTRANSFERASE 1, MITOCHONDRIAL"/>
    <property type="match status" value="1"/>
</dbReference>
<accession>A0A9P0FL87</accession>
<dbReference type="Gene3D" id="3.30.390.50">
    <property type="entry name" value="CO dehydrogenase flavoprotein, C-terminal domain"/>
    <property type="match status" value="1"/>
</dbReference>